<dbReference type="Gene3D" id="3.30.310.50">
    <property type="entry name" value="Alpha-D-phosphohexomutase, C-terminal domain"/>
    <property type="match status" value="1"/>
</dbReference>
<evidence type="ECO:0000259" key="8">
    <source>
        <dbReference type="Pfam" id="PF02879"/>
    </source>
</evidence>
<feature type="domain" description="Alpha-D-phosphohexomutase alpha/beta/alpha" evidence="7">
    <location>
        <begin position="2"/>
        <end position="132"/>
    </location>
</feature>
<feature type="modified residue" description="Phosphoserine" evidence="6">
    <location>
        <position position="100"/>
    </location>
</feature>
<evidence type="ECO:0000256" key="6">
    <source>
        <dbReference type="HAMAP-Rule" id="MF_01554"/>
    </source>
</evidence>
<dbReference type="Gene3D" id="3.40.120.10">
    <property type="entry name" value="Alpha-D-Glucose-1,6-Bisphosphate, subunit A, domain 3"/>
    <property type="match status" value="3"/>
</dbReference>
<feature type="active site" description="Phosphoserine intermediate" evidence="6">
    <location>
        <position position="100"/>
    </location>
</feature>
<comment type="similarity">
    <text evidence="1 6">Belongs to the phosphohexose mutase family.</text>
</comment>
<keyword evidence="4 6" id="KW-0460">Magnesium</keyword>
<feature type="domain" description="Alpha-D-phosphohexomutase alpha/beta/alpha" evidence="9">
    <location>
        <begin position="257"/>
        <end position="365"/>
    </location>
</feature>
<dbReference type="PANTHER" id="PTHR42946:SF1">
    <property type="entry name" value="PHOSPHOGLUCOMUTASE (ALPHA-D-GLUCOSE-1,6-BISPHOSPHATE-DEPENDENT)"/>
    <property type="match status" value="1"/>
</dbReference>
<dbReference type="InterPro" id="IPR036900">
    <property type="entry name" value="A-D-PHexomutase_C_sf"/>
</dbReference>
<comment type="function">
    <text evidence="6">Catalyzes the conversion of glucosamine-6-phosphate to glucosamine-1-phosphate.</text>
</comment>
<dbReference type="Pfam" id="PF02880">
    <property type="entry name" value="PGM_PMM_III"/>
    <property type="match status" value="1"/>
</dbReference>
<keyword evidence="11" id="KW-1185">Reference proteome</keyword>
<gene>
    <name evidence="6" type="primary">glmM</name>
    <name evidence="10" type="ORF">Cyrtocomes_00952</name>
</gene>
<comment type="cofactor">
    <cofactor evidence="6">
        <name>Mg(2+)</name>
        <dbReference type="ChEBI" id="CHEBI:18420"/>
    </cofactor>
    <text evidence="6">Binds 1 Mg(2+) ion per subunit.</text>
</comment>
<dbReference type="InterPro" id="IPR005845">
    <property type="entry name" value="A-D-PHexomutase_a/b/a-II"/>
</dbReference>
<keyword evidence="5 6" id="KW-0413">Isomerase</keyword>
<feature type="binding site" evidence="6">
    <location>
        <position position="242"/>
    </location>
    <ligand>
        <name>Mg(2+)</name>
        <dbReference type="ChEBI" id="CHEBI:18420"/>
    </ligand>
</feature>
<reference evidence="10 11" key="1">
    <citation type="submission" date="2023-02" db="EMBL/GenBank/DDBJ databases">
        <title>Host association and intracellularity evolved multiple times independently in the Rickettsiales.</title>
        <authorList>
            <person name="Castelli M."/>
            <person name="Nardi T."/>
            <person name="Gammuto L."/>
            <person name="Bellinzona G."/>
            <person name="Sabaneyeva E."/>
            <person name="Potekhin A."/>
            <person name="Serra V."/>
            <person name="Petroni G."/>
            <person name="Sassera D."/>
        </authorList>
    </citation>
    <scope>NUCLEOTIDE SEQUENCE [LARGE SCALE GENOMIC DNA]</scope>
    <source>
        <strain evidence="10 11">BOD18</strain>
    </source>
</reference>
<evidence type="ECO:0000259" key="7">
    <source>
        <dbReference type="Pfam" id="PF02878"/>
    </source>
</evidence>
<name>A0ABU5L9Q1_9RICK</name>
<comment type="catalytic activity">
    <reaction evidence="6">
        <text>alpha-D-glucosamine 1-phosphate = D-glucosamine 6-phosphate</text>
        <dbReference type="Rhea" id="RHEA:23424"/>
        <dbReference type="ChEBI" id="CHEBI:58516"/>
        <dbReference type="ChEBI" id="CHEBI:58725"/>
        <dbReference type="EC" id="5.4.2.10"/>
    </reaction>
</comment>
<keyword evidence="2 6" id="KW-0597">Phosphoprotein</keyword>
<accession>A0ABU5L9Q1</accession>
<dbReference type="EC" id="5.4.2.10" evidence="6"/>
<organism evidence="10 11">
    <name type="scientific">Candidatus Cyrtobacter comes</name>
    <dbReference type="NCBI Taxonomy" id="675776"/>
    <lineage>
        <taxon>Bacteria</taxon>
        <taxon>Pseudomonadati</taxon>
        <taxon>Pseudomonadota</taxon>
        <taxon>Alphaproteobacteria</taxon>
        <taxon>Rickettsiales</taxon>
        <taxon>Candidatus Midichloriaceae</taxon>
        <taxon>Candidatus Cyrtobacter</taxon>
    </lineage>
</organism>
<feature type="binding site" description="via phosphate group" evidence="6">
    <location>
        <position position="100"/>
    </location>
    <ligand>
        <name>Mg(2+)</name>
        <dbReference type="ChEBI" id="CHEBI:18420"/>
    </ligand>
</feature>
<feature type="binding site" evidence="6">
    <location>
        <position position="244"/>
    </location>
    <ligand>
        <name>Mg(2+)</name>
        <dbReference type="ChEBI" id="CHEBI:18420"/>
    </ligand>
</feature>
<feature type="domain" description="Alpha-D-phosphohexomutase alpha/beta/alpha" evidence="8">
    <location>
        <begin position="156"/>
        <end position="253"/>
    </location>
</feature>
<dbReference type="InterPro" id="IPR050060">
    <property type="entry name" value="Phosphoglucosamine_mutase"/>
</dbReference>
<protein>
    <recommendedName>
        <fullName evidence="6">Phosphoglucosamine mutase</fullName>
        <ecNumber evidence="6">5.4.2.10</ecNumber>
    </recommendedName>
</protein>
<keyword evidence="3 6" id="KW-0479">Metal-binding</keyword>
<sequence length="444" mass="48258">MFGTDGIRGKVNSYPILPENMLKIGSAIGLHLGLKPTFKRPSAIMAKDTRLSCYLLESALTAGLLSVGVDVTLLGPMPTPALAVLTKSMRADFGIMISASHNLYQDNGIKIFDNSGHKISDSCQSNILDIINCNRITLVEPEDLGRVYRMEDAPGRYIEYVKNTLPKNTTFSGIKVVIDAANGAAYKIAPKVLWELGAEVISIGCAPNGININRDCGSNCIENVGRAVLENGADIGIALDGDADRIAICDENGRGINGDYLICMLALYMKEVELLRNNGIVITKASNSALTDFLSKMGIDVIHSTKIGDKSVMKSLVEHNLNFGGEQSGHIIFRDYSSTGDGLIAALRIILVLLKSGKKLSEIARPFDLYPQSCINVPYRADDILEKESIKSILDKIKKEYPDLSLMIRKSGTERVVRVIIEGRDERTVNYASSSLENVLISAS</sequence>
<dbReference type="InterPro" id="IPR005841">
    <property type="entry name" value="Alpha-D-phosphohexomutase_SF"/>
</dbReference>
<dbReference type="InterPro" id="IPR005844">
    <property type="entry name" value="A-D-PHexomutase_a/b/a-I"/>
</dbReference>
<evidence type="ECO:0000256" key="1">
    <source>
        <dbReference type="ARBA" id="ARBA00010231"/>
    </source>
</evidence>
<dbReference type="InterPro" id="IPR006352">
    <property type="entry name" value="GlmM_bact"/>
</dbReference>
<dbReference type="Pfam" id="PF02879">
    <property type="entry name" value="PGM_PMM_II"/>
    <property type="match status" value="1"/>
</dbReference>
<dbReference type="RefSeq" id="WP_322498022.1">
    <property type="nucleotide sequence ID" value="NZ_JARGYT010000064.1"/>
</dbReference>
<proteinExistence type="inferred from homology"/>
<dbReference type="HAMAP" id="MF_01554_B">
    <property type="entry name" value="GlmM_B"/>
    <property type="match status" value="1"/>
</dbReference>
<evidence type="ECO:0000256" key="2">
    <source>
        <dbReference type="ARBA" id="ARBA00022553"/>
    </source>
</evidence>
<dbReference type="InterPro" id="IPR016055">
    <property type="entry name" value="A-D-PHexomutase_a/b/a-I/II/III"/>
</dbReference>
<dbReference type="SUPFAM" id="SSF53738">
    <property type="entry name" value="Phosphoglucomutase, first 3 domains"/>
    <property type="match status" value="3"/>
</dbReference>
<dbReference type="PRINTS" id="PR00509">
    <property type="entry name" value="PGMPMM"/>
</dbReference>
<feature type="binding site" evidence="6">
    <location>
        <position position="240"/>
    </location>
    <ligand>
        <name>Mg(2+)</name>
        <dbReference type="ChEBI" id="CHEBI:18420"/>
    </ligand>
</feature>
<dbReference type="NCBIfam" id="NF008139">
    <property type="entry name" value="PRK10887.1"/>
    <property type="match status" value="1"/>
</dbReference>
<evidence type="ECO:0000256" key="5">
    <source>
        <dbReference type="ARBA" id="ARBA00023235"/>
    </source>
</evidence>
<comment type="caution">
    <text evidence="10">The sequence shown here is derived from an EMBL/GenBank/DDBJ whole genome shotgun (WGS) entry which is preliminary data.</text>
</comment>
<comment type="PTM">
    <text evidence="6">Activated by phosphorylation.</text>
</comment>
<dbReference type="EMBL" id="JARGYT010000064">
    <property type="protein sequence ID" value="MDZ5762564.1"/>
    <property type="molecule type" value="Genomic_DNA"/>
</dbReference>
<dbReference type="CDD" id="cd05802">
    <property type="entry name" value="GlmM"/>
    <property type="match status" value="1"/>
</dbReference>
<dbReference type="PANTHER" id="PTHR42946">
    <property type="entry name" value="PHOSPHOHEXOSE MUTASE"/>
    <property type="match status" value="1"/>
</dbReference>
<dbReference type="NCBIfam" id="TIGR01455">
    <property type="entry name" value="glmM"/>
    <property type="match status" value="1"/>
</dbReference>
<evidence type="ECO:0000313" key="11">
    <source>
        <dbReference type="Proteomes" id="UP001293791"/>
    </source>
</evidence>
<dbReference type="Pfam" id="PF02878">
    <property type="entry name" value="PGM_PMM_I"/>
    <property type="match status" value="1"/>
</dbReference>
<evidence type="ECO:0000256" key="4">
    <source>
        <dbReference type="ARBA" id="ARBA00022842"/>
    </source>
</evidence>
<dbReference type="SUPFAM" id="SSF55957">
    <property type="entry name" value="Phosphoglucomutase, C-terminal domain"/>
    <property type="match status" value="1"/>
</dbReference>
<evidence type="ECO:0000259" key="9">
    <source>
        <dbReference type="Pfam" id="PF02880"/>
    </source>
</evidence>
<dbReference type="InterPro" id="IPR005846">
    <property type="entry name" value="A-D-PHexomutase_a/b/a-III"/>
</dbReference>
<dbReference type="Proteomes" id="UP001293791">
    <property type="component" value="Unassembled WGS sequence"/>
</dbReference>
<evidence type="ECO:0000313" key="10">
    <source>
        <dbReference type="EMBL" id="MDZ5762564.1"/>
    </source>
</evidence>
<evidence type="ECO:0000256" key="3">
    <source>
        <dbReference type="ARBA" id="ARBA00022723"/>
    </source>
</evidence>